<keyword evidence="4 9" id="KW-0812">Transmembrane</keyword>
<dbReference type="Pfam" id="PF00375">
    <property type="entry name" value="SDF"/>
    <property type="match status" value="1"/>
</dbReference>
<feature type="transmembrane region" description="Helical" evidence="9">
    <location>
        <begin position="76"/>
        <end position="97"/>
    </location>
</feature>
<dbReference type="Gene3D" id="1.10.3860.10">
    <property type="entry name" value="Sodium:dicarboxylate symporter"/>
    <property type="match status" value="1"/>
</dbReference>
<dbReference type="NCBIfam" id="NF002461">
    <property type="entry name" value="PRK01663.1"/>
    <property type="match status" value="1"/>
</dbReference>
<evidence type="ECO:0000256" key="1">
    <source>
        <dbReference type="ARBA" id="ARBA00004651"/>
    </source>
</evidence>
<dbReference type="Proteomes" id="UP000277191">
    <property type="component" value="Chromosome 1"/>
</dbReference>
<proteinExistence type="predicted"/>
<evidence type="ECO:0000313" key="11">
    <source>
        <dbReference type="Proteomes" id="UP000277191"/>
    </source>
</evidence>
<dbReference type="RefSeq" id="WP_126359716.1">
    <property type="nucleotide sequence ID" value="NZ_CP034545.1"/>
</dbReference>
<evidence type="ECO:0000313" key="10">
    <source>
        <dbReference type="EMBL" id="AZQ50092.1"/>
    </source>
</evidence>
<dbReference type="PROSITE" id="PS00713">
    <property type="entry name" value="NA_DICARBOXYL_SYMP_1"/>
    <property type="match status" value="1"/>
</dbReference>
<dbReference type="PRINTS" id="PR00173">
    <property type="entry name" value="EDTRNSPORT"/>
</dbReference>
<evidence type="ECO:0000256" key="3">
    <source>
        <dbReference type="ARBA" id="ARBA00022475"/>
    </source>
</evidence>
<feature type="transmembrane region" description="Helical" evidence="9">
    <location>
        <begin position="12"/>
        <end position="30"/>
    </location>
</feature>
<comment type="function">
    <text evidence="8">Responsible for the transport of dicarboxylates such as succinate, fumarate, and malate from the periplasm across the membrane.</text>
</comment>
<organism evidence="10 11">
    <name type="scientific">Burkholderia cenocepacia</name>
    <dbReference type="NCBI Taxonomy" id="95486"/>
    <lineage>
        <taxon>Bacteria</taxon>
        <taxon>Pseudomonadati</taxon>
        <taxon>Pseudomonadota</taxon>
        <taxon>Betaproteobacteria</taxon>
        <taxon>Burkholderiales</taxon>
        <taxon>Burkholderiaceae</taxon>
        <taxon>Burkholderia</taxon>
        <taxon>Burkholderia cepacia complex</taxon>
    </lineage>
</organism>
<evidence type="ECO:0000256" key="6">
    <source>
        <dbReference type="ARBA" id="ARBA00022989"/>
    </source>
</evidence>
<accession>A0A3Q9F5X8</accession>
<feature type="transmembrane region" description="Helical" evidence="9">
    <location>
        <begin position="350"/>
        <end position="375"/>
    </location>
</feature>
<feature type="transmembrane region" description="Helical" evidence="9">
    <location>
        <begin position="381"/>
        <end position="401"/>
    </location>
</feature>
<keyword evidence="5" id="KW-0769">Symport</keyword>
<protein>
    <submittedName>
        <fullName evidence="10">C4-dicarboxylate transporter DctA</fullName>
    </submittedName>
</protein>
<evidence type="ECO:0000256" key="5">
    <source>
        <dbReference type="ARBA" id="ARBA00022847"/>
    </source>
</evidence>
<evidence type="ECO:0000256" key="8">
    <source>
        <dbReference type="ARBA" id="ARBA00053346"/>
    </source>
</evidence>
<dbReference type="InterPro" id="IPR001991">
    <property type="entry name" value="Na-dicarboxylate_symporter"/>
</dbReference>
<dbReference type="InterPro" id="IPR018107">
    <property type="entry name" value="Na-dicarboxylate_symporter_CS"/>
</dbReference>
<feature type="transmembrane region" description="Helical" evidence="9">
    <location>
        <begin position="219"/>
        <end position="245"/>
    </location>
</feature>
<keyword evidence="3" id="KW-1003">Cell membrane</keyword>
<evidence type="ECO:0000256" key="7">
    <source>
        <dbReference type="ARBA" id="ARBA00023136"/>
    </source>
</evidence>
<gene>
    <name evidence="10" type="primary">dctA</name>
    <name evidence="10" type="ORF">D5R55_03220</name>
</gene>
<feature type="transmembrane region" description="Helical" evidence="9">
    <location>
        <begin position="150"/>
        <end position="167"/>
    </location>
</feature>
<dbReference type="PANTHER" id="PTHR42865">
    <property type="entry name" value="PROTON/GLUTAMATE-ASPARTATE SYMPORTER"/>
    <property type="match status" value="1"/>
</dbReference>
<comment type="subcellular location">
    <subcellularLocation>
        <location evidence="1">Cell membrane</location>
        <topology evidence="1">Multi-pass membrane protein</topology>
    </subcellularLocation>
</comment>
<evidence type="ECO:0000256" key="2">
    <source>
        <dbReference type="ARBA" id="ARBA00022448"/>
    </source>
</evidence>
<dbReference type="EMBL" id="CP034545">
    <property type="protein sequence ID" value="AZQ50092.1"/>
    <property type="molecule type" value="Genomic_DNA"/>
</dbReference>
<sequence>MSKFLNSLFGRVVVALILGVALGAFFPHFAESLRPLGDGFLKLIKMVIGPIVFCVVVSGMANAGDLKKVGRVGLKAVIYFEVMTTLALGIGLVLAWVTRPGVGMNIDLRSLDAASLSTYAKNAESLKDTAGYLMKIIPDTAIDAFAKGDILQILVFAVLFGSALSLLGDKAQRVNSLIEELSHVFFRIIGFIIKLAPLGVLGAIAFTTGKYGVASLKQLGYLVAVFYLSCFVFVTVVLGVVMRLAGFSVFKLIRYLREELSIVLGTASSDAVLPQVMSKLEYMGIKDSTVGLVIPTGYSFNLDGFSIYLTLAVLFIAQATNTPLSTHDLIVVLLVSLVTSKGAHGIPGSAIVILAATLSAIPAIPVLGLVLILPVDWFVGIARALTNLIGNCVATVVVAVWENDIDRARATRVLNRELRYVADAPGSAAPVAGDQAHAL</sequence>
<dbReference type="FunFam" id="1.10.3860.10:FF:000001">
    <property type="entry name" value="C4-dicarboxylate transport protein"/>
    <property type="match status" value="1"/>
</dbReference>
<dbReference type="GO" id="GO:0015138">
    <property type="term" value="F:fumarate transmembrane transporter activity"/>
    <property type="evidence" value="ECO:0007669"/>
    <property type="project" value="TreeGrafter"/>
</dbReference>
<feature type="transmembrane region" description="Helical" evidence="9">
    <location>
        <begin position="188"/>
        <end position="207"/>
    </location>
</feature>
<dbReference type="AlphaFoldDB" id="A0A3Q9F5X8"/>
<reference evidence="10 11" key="1">
    <citation type="submission" date="2018-12" db="EMBL/GenBank/DDBJ databases">
        <title>Cadmium resistance mechanism in endophytic bacteria Burkholderia cenocepacia YG-3.</title>
        <authorList>
            <person name="Zhang X."/>
            <person name="Wang X."/>
            <person name="Zhu Y."/>
        </authorList>
    </citation>
    <scope>NUCLEOTIDE SEQUENCE [LARGE SCALE GENOMIC DNA]</scope>
    <source>
        <strain evidence="10 11">YG-3</strain>
    </source>
</reference>
<dbReference type="PANTHER" id="PTHR42865:SF1">
    <property type="entry name" value="AEROBIC C4-DICARBOXYLATE TRANSPORT PROTEIN"/>
    <property type="match status" value="1"/>
</dbReference>
<dbReference type="GO" id="GO:0015366">
    <property type="term" value="F:malate:proton symporter activity"/>
    <property type="evidence" value="ECO:0007669"/>
    <property type="project" value="TreeGrafter"/>
</dbReference>
<evidence type="ECO:0000256" key="4">
    <source>
        <dbReference type="ARBA" id="ARBA00022692"/>
    </source>
</evidence>
<keyword evidence="2" id="KW-0813">Transport</keyword>
<keyword evidence="6 9" id="KW-1133">Transmembrane helix</keyword>
<name>A0A3Q9F5X8_9BURK</name>
<feature type="transmembrane region" description="Helical" evidence="9">
    <location>
        <begin position="42"/>
        <end position="64"/>
    </location>
</feature>
<dbReference type="GO" id="GO:0005886">
    <property type="term" value="C:plasma membrane"/>
    <property type="evidence" value="ECO:0007669"/>
    <property type="project" value="UniProtKB-SubCell"/>
</dbReference>
<dbReference type="InterPro" id="IPR036458">
    <property type="entry name" value="Na:dicarbo_symporter_sf"/>
</dbReference>
<dbReference type="GO" id="GO:0070778">
    <property type="term" value="P:L-aspartate transmembrane transport"/>
    <property type="evidence" value="ECO:0007669"/>
    <property type="project" value="TreeGrafter"/>
</dbReference>
<dbReference type="SUPFAM" id="SSF118215">
    <property type="entry name" value="Proton glutamate symport protein"/>
    <property type="match status" value="1"/>
</dbReference>
<keyword evidence="7 9" id="KW-0472">Membrane</keyword>
<dbReference type="PROSITE" id="PS00714">
    <property type="entry name" value="NA_DICARBOXYL_SYMP_2"/>
    <property type="match status" value="1"/>
</dbReference>
<dbReference type="NCBIfam" id="NF009587">
    <property type="entry name" value="PRK13027.1"/>
    <property type="match status" value="1"/>
</dbReference>
<dbReference type="GO" id="GO:0015141">
    <property type="term" value="F:succinate transmembrane transporter activity"/>
    <property type="evidence" value="ECO:0007669"/>
    <property type="project" value="TreeGrafter"/>
</dbReference>
<evidence type="ECO:0000256" key="9">
    <source>
        <dbReference type="SAM" id="Phobius"/>
    </source>
</evidence>